<keyword evidence="3" id="KW-0408">Iron</keyword>
<proteinExistence type="inferred from homology"/>
<dbReference type="InterPro" id="IPR006963">
    <property type="entry name" value="Mopterin_OxRdtase_4Fe-4S_dom"/>
</dbReference>
<organism evidence="6 7">
    <name type="scientific">Neorhizobium galegae bv. orientalis str. HAMBI 540</name>
    <dbReference type="NCBI Taxonomy" id="1028800"/>
    <lineage>
        <taxon>Bacteria</taxon>
        <taxon>Pseudomonadati</taxon>
        <taxon>Pseudomonadota</taxon>
        <taxon>Alphaproteobacteria</taxon>
        <taxon>Hyphomicrobiales</taxon>
        <taxon>Rhizobiaceae</taxon>
        <taxon>Rhizobium/Agrobacterium group</taxon>
        <taxon>Neorhizobium</taxon>
    </lineage>
</organism>
<evidence type="ECO:0000259" key="5">
    <source>
        <dbReference type="PROSITE" id="PS51669"/>
    </source>
</evidence>
<dbReference type="GO" id="GO:0043546">
    <property type="term" value="F:molybdopterin cofactor binding"/>
    <property type="evidence" value="ECO:0007669"/>
    <property type="project" value="InterPro"/>
</dbReference>
<dbReference type="InterPro" id="IPR006657">
    <property type="entry name" value="MoPterin_dinucl-bd_dom"/>
</dbReference>
<protein>
    <submittedName>
        <fullName evidence="6">Molybdopterin oxidoreductase</fullName>
    </submittedName>
</protein>
<dbReference type="GO" id="GO:0046872">
    <property type="term" value="F:metal ion binding"/>
    <property type="evidence" value="ECO:0007669"/>
    <property type="project" value="UniProtKB-KW"/>
</dbReference>
<evidence type="ECO:0000256" key="3">
    <source>
        <dbReference type="ARBA" id="ARBA00023004"/>
    </source>
</evidence>
<evidence type="ECO:0000313" key="7">
    <source>
        <dbReference type="Proteomes" id="UP000028181"/>
    </source>
</evidence>
<dbReference type="CDD" id="cd02786">
    <property type="entry name" value="MopB_CT_3"/>
    <property type="match status" value="1"/>
</dbReference>
<dbReference type="Pfam" id="PF00384">
    <property type="entry name" value="Molybdopterin"/>
    <property type="match status" value="1"/>
</dbReference>
<dbReference type="GO" id="GO:0016491">
    <property type="term" value="F:oxidoreductase activity"/>
    <property type="evidence" value="ECO:0007669"/>
    <property type="project" value="InterPro"/>
</dbReference>
<keyword evidence="2" id="KW-0479">Metal-binding</keyword>
<dbReference type="PANTHER" id="PTHR43742:SF6">
    <property type="entry name" value="OXIDOREDUCTASE YYAE-RELATED"/>
    <property type="match status" value="1"/>
</dbReference>
<dbReference type="GO" id="GO:0051536">
    <property type="term" value="F:iron-sulfur cluster binding"/>
    <property type="evidence" value="ECO:0007669"/>
    <property type="project" value="UniProtKB-KW"/>
</dbReference>
<dbReference type="EMBL" id="HG938353">
    <property type="protein sequence ID" value="CDN47274.1"/>
    <property type="molecule type" value="Genomic_DNA"/>
</dbReference>
<dbReference type="eggNOG" id="COG0243">
    <property type="taxonomic scope" value="Bacteria"/>
</dbReference>
<dbReference type="PANTHER" id="PTHR43742">
    <property type="entry name" value="TRIMETHYLAMINE-N-OXIDE REDUCTASE"/>
    <property type="match status" value="1"/>
</dbReference>
<dbReference type="Pfam" id="PF04879">
    <property type="entry name" value="Molybdop_Fe4S4"/>
    <property type="match status" value="1"/>
</dbReference>
<dbReference type="InterPro" id="IPR006656">
    <property type="entry name" value="Mopterin_OxRdtase"/>
</dbReference>
<sequence>MNVATPITAKTPIAPEKSGHNSVGHTVCPHDCPSACALDIDLTADGRIGRVRGAADNTYTAGVICAKVARYSERLYHPGRLMHPKRRLGAKGEGNWQEVSWEAALDEIADAFVKAEAKHGSEAIWPYFYAGTMGQVQRDSIERLRHAKKYSGFFGTICTNMAWTGYVMGTGALRGPDPREMAKSDCVVIWGTNAVSTQVNVMTHAVKARKERGARIVVIDIYDNPTMKQADMALTVRPGTDAALACAVMHIAFRDGYADRAYMAQYADDPAGLEAHLKAKTPEWASAITGLSVEEIETFARLVGTTQKTFFRLGYGFARQRNGTVAMHAALSIATVLGCWQYEGGGAFHNNGEIFRLNKSELMGTAYADPDIRQLDQSQIGRVLTGDAEALRDRGPVTAMLIQNTNPMNVAPEQRLVRQGFLRDDLFVAVHEQFMTDTAEVADIVLPATMFVEHDDLYRAGGQQHILLGPKLVEPPSTVRTNLFVIEELAKRLGVDHFPGFGLDERQHIDRILKASHWGGYEDLARDKWIDAQPDFETAHYIKGFGYPDGKFRFRPDWANGPSPDKPPKNVGPLGPIAELPVFPDQVDVIEVADEAHPFRLATSPARSFLNSSFTETKSSYEREGRPEVMIEPTDAERLGIVDGDIVRLGNTRGEIRLHAKIVAGARPGVLIAEGLWPNRKHLDGEGINVLTGADAVAPYGGAAFHDNKVWLRKDFA</sequence>
<dbReference type="RefSeq" id="WP_038585445.1">
    <property type="nucleotide sequence ID" value="NZ_HG938353.1"/>
</dbReference>
<dbReference type="Gene3D" id="3.30.2070.10">
    <property type="entry name" value="Formate dehydrogenase/DMSO reductase"/>
    <property type="match status" value="1"/>
</dbReference>
<dbReference type="PATRIC" id="fig|1028800.3.peg.1103"/>
<evidence type="ECO:0000256" key="2">
    <source>
        <dbReference type="ARBA" id="ARBA00022723"/>
    </source>
</evidence>
<dbReference type="Gene3D" id="2.40.40.20">
    <property type="match status" value="1"/>
</dbReference>
<keyword evidence="4" id="KW-0411">Iron-sulfur</keyword>
<dbReference type="CDD" id="cd02766">
    <property type="entry name" value="MopB_3"/>
    <property type="match status" value="1"/>
</dbReference>
<dbReference type="Gene3D" id="2.20.25.90">
    <property type="entry name" value="ADC-like domains"/>
    <property type="match status" value="1"/>
</dbReference>
<dbReference type="KEGG" id="ngg:RG540_CH10860"/>
<dbReference type="OrthoDB" id="9759518at2"/>
<dbReference type="GeneID" id="24258287"/>
<dbReference type="SUPFAM" id="SSF50692">
    <property type="entry name" value="ADC-like"/>
    <property type="match status" value="1"/>
</dbReference>
<accession>A0A068SN59</accession>
<dbReference type="SMART" id="SM00926">
    <property type="entry name" value="Molybdop_Fe4S4"/>
    <property type="match status" value="1"/>
</dbReference>
<dbReference type="HOGENOM" id="CLU_000422_13_3_5"/>
<dbReference type="AlphaFoldDB" id="A0A068SN59"/>
<dbReference type="SUPFAM" id="SSF53706">
    <property type="entry name" value="Formate dehydrogenase/DMSO reductase, domains 1-3"/>
    <property type="match status" value="1"/>
</dbReference>
<dbReference type="Gene3D" id="3.40.50.740">
    <property type="match status" value="1"/>
</dbReference>
<keyword evidence="7" id="KW-1185">Reference proteome</keyword>
<dbReference type="InterPro" id="IPR037920">
    <property type="entry name" value="YoaE_C"/>
</dbReference>
<dbReference type="Gene3D" id="3.40.228.10">
    <property type="entry name" value="Dimethylsulfoxide Reductase, domain 2"/>
    <property type="match status" value="1"/>
</dbReference>
<dbReference type="Proteomes" id="UP000028181">
    <property type="component" value="Chromosome I"/>
</dbReference>
<evidence type="ECO:0000313" key="6">
    <source>
        <dbReference type="EMBL" id="CDN47274.1"/>
    </source>
</evidence>
<evidence type="ECO:0000256" key="4">
    <source>
        <dbReference type="ARBA" id="ARBA00023014"/>
    </source>
</evidence>
<dbReference type="Pfam" id="PF01568">
    <property type="entry name" value="Molydop_binding"/>
    <property type="match status" value="1"/>
</dbReference>
<dbReference type="InterPro" id="IPR050612">
    <property type="entry name" value="Prok_Mopterin_Oxidored"/>
</dbReference>
<dbReference type="InterPro" id="IPR009010">
    <property type="entry name" value="Asp_de-COase-like_dom_sf"/>
</dbReference>
<comment type="similarity">
    <text evidence="1">Belongs to the prokaryotic molybdopterin-containing oxidoreductase family.</text>
</comment>
<name>A0A068SN59_NEOGA</name>
<feature type="domain" description="4Fe-4S Mo/W bis-MGD-type" evidence="5">
    <location>
        <begin position="21"/>
        <end position="79"/>
    </location>
</feature>
<evidence type="ECO:0000256" key="1">
    <source>
        <dbReference type="ARBA" id="ARBA00010312"/>
    </source>
</evidence>
<reference evidence="7" key="1">
    <citation type="journal article" date="2014" name="BMC Genomics">
        <title>Genome sequencing of two Neorhizobium galegae strains reveals a noeT gene responsible for the unusual acetylation of the nodulation factors.</title>
        <authorList>
            <person name="Osterman J."/>
            <person name="Marsh J."/>
            <person name="Laine P.K."/>
            <person name="Zeng Z."/>
            <person name="Alatalo E."/>
            <person name="Sullivan J.T."/>
            <person name="Young J.P."/>
            <person name="Thomas-Oates J."/>
            <person name="Paulin L."/>
            <person name="Lindstrom K."/>
        </authorList>
    </citation>
    <scope>NUCLEOTIDE SEQUENCE [LARGE SCALE GENOMIC DNA]</scope>
    <source>
        <strain evidence="7">HAMBI 540</strain>
    </source>
</reference>
<dbReference type="PROSITE" id="PS51669">
    <property type="entry name" value="4FE4S_MOW_BIS_MGD"/>
    <property type="match status" value="1"/>
</dbReference>
<gene>
    <name evidence="6" type="ORF">RG540_CH10860</name>
</gene>